<organism evidence="2 3">
    <name type="scientific">Asticcacaulis currens</name>
    <dbReference type="NCBI Taxonomy" id="2984210"/>
    <lineage>
        <taxon>Bacteria</taxon>
        <taxon>Pseudomonadati</taxon>
        <taxon>Pseudomonadota</taxon>
        <taxon>Alphaproteobacteria</taxon>
        <taxon>Caulobacterales</taxon>
        <taxon>Caulobacteraceae</taxon>
        <taxon>Asticcacaulis</taxon>
    </lineage>
</organism>
<dbReference type="Proteomes" id="UP001216595">
    <property type="component" value="Unassembled WGS sequence"/>
</dbReference>
<dbReference type="EMBL" id="JAQQKW010000001">
    <property type="protein sequence ID" value="MDC7692840.1"/>
    <property type="molecule type" value="Genomic_DNA"/>
</dbReference>
<sequence>MAQKLDPVTNLVVMAFGSPGVALLLAGAILAFSAALIVYSNVRTYKPLLVELRERWNLLNGLDSRARPASFYARFSEADRRFSSSAGLGQANSALLLGWSNYRSVLVENGDSFVGSVRAAEAFDQLDEPARALEWWANIMVAVGLVITFLGIVAALSEATLAMAGSPASGTMQASLMGLLAIAATKFWTSIAGVLSSIFLRLFARSRRRAIQTAEAELFVMLDSCLNFMPPEKVALEQLKALQRIEASLAAKGGA</sequence>
<keyword evidence="1" id="KW-1133">Transmembrane helix</keyword>
<feature type="transmembrane region" description="Helical" evidence="1">
    <location>
        <begin position="135"/>
        <end position="156"/>
    </location>
</feature>
<evidence type="ECO:0000313" key="2">
    <source>
        <dbReference type="EMBL" id="MDC7692840.1"/>
    </source>
</evidence>
<feature type="transmembrane region" description="Helical" evidence="1">
    <location>
        <begin position="176"/>
        <end position="200"/>
    </location>
</feature>
<evidence type="ECO:0008006" key="4">
    <source>
        <dbReference type="Google" id="ProtNLM"/>
    </source>
</evidence>
<comment type="caution">
    <text evidence="2">The sequence shown here is derived from an EMBL/GenBank/DDBJ whole genome shotgun (WGS) entry which is preliminary data.</text>
</comment>
<evidence type="ECO:0000256" key="1">
    <source>
        <dbReference type="SAM" id="Phobius"/>
    </source>
</evidence>
<proteinExistence type="predicted"/>
<gene>
    <name evidence="2" type="ORF">PQU94_00950</name>
</gene>
<accession>A0ABT5I9I3</accession>
<dbReference type="RefSeq" id="WP_272739625.1">
    <property type="nucleotide sequence ID" value="NZ_JAQQKW010000001.1"/>
</dbReference>
<keyword evidence="3" id="KW-1185">Reference proteome</keyword>
<evidence type="ECO:0000313" key="3">
    <source>
        <dbReference type="Proteomes" id="UP001216595"/>
    </source>
</evidence>
<reference evidence="2 3" key="1">
    <citation type="submission" date="2023-01" db="EMBL/GenBank/DDBJ databases">
        <title>Novel species of the genus Asticcacaulis isolated from rivers.</title>
        <authorList>
            <person name="Lu H."/>
        </authorList>
    </citation>
    <scope>NUCLEOTIDE SEQUENCE [LARGE SCALE GENOMIC DNA]</scope>
    <source>
        <strain evidence="2 3">DXS10W</strain>
    </source>
</reference>
<keyword evidence="1" id="KW-0472">Membrane</keyword>
<feature type="transmembrane region" description="Helical" evidence="1">
    <location>
        <begin position="20"/>
        <end position="39"/>
    </location>
</feature>
<keyword evidence="1" id="KW-0812">Transmembrane</keyword>
<name>A0ABT5I9I3_9CAUL</name>
<protein>
    <recommendedName>
        <fullName evidence="4">MotA/TolQ/ExbB proton channel domain-containing protein</fullName>
    </recommendedName>
</protein>